<dbReference type="GO" id="GO:0016020">
    <property type="term" value="C:membrane"/>
    <property type="evidence" value="ECO:0007669"/>
    <property type="project" value="UniProtKB-SubCell"/>
</dbReference>
<dbReference type="PANTHER" id="PTHR12608:SF1">
    <property type="entry name" value="TRANSMEMBRANE PROTEIN 165"/>
    <property type="match status" value="1"/>
</dbReference>
<evidence type="ECO:0000256" key="5">
    <source>
        <dbReference type="ARBA" id="ARBA00023136"/>
    </source>
</evidence>
<keyword evidence="3 6" id="KW-0812">Transmembrane</keyword>
<feature type="transmembrane region" description="Helical" evidence="6">
    <location>
        <begin position="138"/>
        <end position="159"/>
    </location>
</feature>
<evidence type="ECO:0000256" key="4">
    <source>
        <dbReference type="ARBA" id="ARBA00022989"/>
    </source>
</evidence>
<evidence type="ECO:0000256" key="2">
    <source>
        <dbReference type="ARBA" id="ARBA00009190"/>
    </source>
</evidence>
<accession>A0A0E3V0U9</accession>
<dbReference type="Pfam" id="PF01169">
    <property type="entry name" value="GDT1"/>
    <property type="match status" value="2"/>
</dbReference>
<organism evidence="7 8">
    <name type="scientific">Polynucleobacter duraquae</name>
    <dbReference type="NCBI Taxonomy" id="1835254"/>
    <lineage>
        <taxon>Bacteria</taxon>
        <taxon>Pseudomonadati</taxon>
        <taxon>Pseudomonadota</taxon>
        <taxon>Betaproteobacteria</taxon>
        <taxon>Burkholderiales</taxon>
        <taxon>Burkholderiaceae</taxon>
        <taxon>Polynucleobacter</taxon>
    </lineage>
</organism>
<evidence type="ECO:0000313" key="7">
    <source>
        <dbReference type="EMBL" id="AKD24908.1"/>
    </source>
</evidence>
<keyword evidence="8" id="KW-1185">Reference proteome</keyword>
<reference evidence="7 8" key="1">
    <citation type="submission" date="2014-03" db="EMBL/GenBank/DDBJ databases">
        <title>Genome of Polynucleobacter strain MWH-MoK4.</title>
        <authorList>
            <person name="Hahn M.W."/>
        </authorList>
    </citation>
    <scope>NUCLEOTIDE SEQUENCE [LARGE SCALE GENOMIC DNA]</scope>
    <source>
        <strain evidence="7 8">MWH-MoK4</strain>
    </source>
</reference>
<dbReference type="OrthoDB" id="9801356at2"/>
<protein>
    <recommendedName>
        <fullName evidence="6">GDT1 family protein</fullName>
    </recommendedName>
</protein>
<dbReference type="PANTHER" id="PTHR12608">
    <property type="entry name" value="TRANSMEMBRANE PROTEIN HTP-1 RELATED"/>
    <property type="match status" value="1"/>
</dbReference>
<evidence type="ECO:0000256" key="6">
    <source>
        <dbReference type="RuleBase" id="RU365102"/>
    </source>
</evidence>
<sequence length="191" mass="20348">MDLSALVISTGVVALAEMGDKTQLLSLMLAARYPKQALAIIGGIFIATIANHACAALLGHWLTTFMSPDLLKWILGLSFLGIGLWLLVPDHIDDAAGSKVADRAFQVFMLTVGLFFLAEMGDKTQIATIALGAKYSDVFSVTVGTTLGMMLANAPAVWIGQKFTNRMPIQWVHAVAAVTFIAIGIATLIWG</sequence>
<evidence type="ECO:0000313" key="8">
    <source>
        <dbReference type="Proteomes" id="UP000061135"/>
    </source>
</evidence>
<dbReference type="HOGENOM" id="CLU_040186_2_1_4"/>
<feature type="transmembrane region" description="Helical" evidence="6">
    <location>
        <begin position="37"/>
        <end position="58"/>
    </location>
</feature>
<dbReference type="STRING" id="1835254.CL55_00005750"/>
<evidence type="ECO:0000256" key="1">
    <source>
        <dbReference type="ARBA" id="ARBA00004141"/>
    </source>
</evidence>
<dbReference type="GO" id="GO:0046873">
    <property type="term" value="F:metal ion transmembrane transporter activity"/>
    <property type="evidence" value="ECO:0007669"/>
    <property type="project" value="InterPro"/>
</dbReference>
<feature type="transmembrane region" description="Helical" evidence="6">
    <location>
        <begin position="100"/>
        <end position="118"/>
    </location>
</feature>
<feature type="transmembrane region" description="Helical" evidence="6">
    <location>
        <begin position="70"/>
        <end position="88"/>
    </location>
</feature>
<dbReference type="PATRIC" id="fig|576611.7.peg.582"/>
<dbReference type="RefSeq" id="WP_046329790.1">
    <property type="nucleotide sequence ID" value="NZ_CP007501.1"/>
</dbReference>
<dbReference type="InterPro" id="IPR001727">
    <property type="entry name" value="GDT1-like"/>
</dbReference>
<dbReference type="KEGG" id="pdq:CL55_00005750"/>
<evidence type="ECO:0000256" key="3">
    <source>
        <dbReference type="ARBA" id="ARBA00022692"/>
    </source>
</evidence>
<name>A0A0E3V0U9_9BURK</name>
<dbReference type="AlphaFoldDB" id="A0A0E3V0U9"/>
<proteinExistence type="inferred from homology"/>
<keyword evidence="4 6" id="KW-1133">Transmembrane helix</keyword>
<dbReference type="EMBL" id="CP007501">
    <property type="protein sequence ID" value="AKD24908.1"/>
    <property type="molecule type" value="Genomic_DNA"/>
</dbReference>
<gene>
    <name evidence="7" type="ORF">CL55_00005750</name>
</gene>
<comment type="subcellular location">
    <subcellularLocation>
        <location evidence="1 6">Membrane</location>
        <topology evidence="1 6">Multi-pass membrane protein</topology>
    </subcellularLocation>
</comment>
<feature type="transmembrane region" description="Helical" evidence="6">
    <location>
        <begin position="171"/>
        <end position="190"/>
    </location>
</feature>
<dbReference type="Proteomes" id="UP000061135">
    <property type="component" value="Chromosome"/>
</dbReference>
<keyword evidence="5 6" id="KW-0472">Membrane</keyword>
<comment type="similarity">
    <text evidence="2 6">Belongs to the GDT1 family.</text>
</comment>